<evidence type="ECO:0000313" key="1">
    <source>
        <dbReference type="EMBL" id="RED83325.1"/>
    </source>
</evidence>
<evidence type="ECO:0000313" key="2">
    <source>
        <dbReference type="Proteomes" id="UP000256977"/>
    </source>
</evidence>
<dbReference type="EMBL" id="QRDZ01000008">
    <property type="protein sequence ID" value="RED83325.1"/>
    <property type="molecule type" value="Genomic_DNA"/>
</dbReference>
<keyword evidence="2" id="KW-1185">Reference proteome</keyword>
<accession>A0A3D9KB23</accession>
<dbReference type="AlphaFoldDB" id="A0A3D9KB23"/>
<protein>
    <submittedName>
        <fullName evidence="1">Uncharacterized protein</fullName>
    </submittedName>
</protein>
<dbReference type="RefSeq" id="WP_116060925.1">
    <property type="nucleotide sequence ID" value="NZ_QRDZ01000008.1"/>
</dbReference>
<organism evidence="1 2">
    <name type="scientific">Cohnella phaseoli</name>
    <dbReference type="NCBI Taxonomy" id="456490"/>
    <lineage>
        <taxon>Bacteria</taxon>
        <taxon>Bacillati</taxon>
        <taxon>Bacillota</taxon>
        <taxon>Bacilli</taxon>
        <taxon>Bacillales</taxon>
        <taxon>Paenibacillaceae</taxon>
        <taxon>Cohnella</taxon>
    </lineage>
</organism>
<dbReference type="Proteomes" id="UP000256977">
    <property type="component" value="Unassembled WGS sequence"/>
</dbReference>
<reference evidence="1 2" key="1">
    <citation type="submission" date="2018-07" db="EMBL/GenBank/DDBJ databases">
        <title>Genomic Encyclopedia of Type Strains, Phase III (KMG-III): the genomes of soil and plant-associated and newly described type strains.</title>
        <authorList>
            <person name="Whitman W."/>
        </authorList>
    </citation>
    <scope>NUCLEOTIDE SEQUENCE [LARGE SCALE GENOMIC DNA]</scope>
    <source>
        <strain evidence="1 2">CECT 7287</strain>
    </source>
</reference>
<sequence length="88" mass="10072">MKSIVQELYNGDLCPVAQIISKNTAYREIGRRVAEELGIWKKRLTGEEYKQLEELLDLRIQTIAMDLEASFEHGFKLGASLMIEVLSE</sequence>
<name>A0A3D9KB23_9BACL</name>
<dbReference type="OrthoDB" id="9795830at2"/>
<comment type="caution">
    <text evidence="1">The sequence shown here is derived from an EMBL/GenBank/DDBJ whole genome shotgun (WGS) entry which is preliminary data.</text>
</comment>
<proteinExistence type="predicted"/>
<gene>
    <name evidence="1" type="ORF">DFP98_108168</name>
</gene>
<dbReference type="Pfam" id="PF20648">
    <property type="entry name" value="DUF6809"/>
    <property type="match status" value="1"/>
</dbReference>
<dbReference type="InterPro" id="IPR049215">
    <property type="entry name" value="DUF6809"/>
</dbReference>